<evidence type="ECO:0000313" key="11">
    <source>
        <dbReference type="Proteomes" id="UP000176705"/>
    </source>
</evidence>
<keyword evidence="5 7" id="KW-1133">Transmembrane helix</keyword>
<reference evidence="10 11" key="1">
    <citation type="journal article" date="2016" name="Nat. Commun.">
        <title>Thousands of microbial genomes shed light on interconnected biogeochemical processes in an aquifer system.</title>
        <authorList>
            <person name="Anantharaman K."/>
            <person name="Brown C.T."/>
            <person name="Hug L.A."/>
            <person name="Sharon I."/>
            <person name="Castelle C.J."/>
            <person name="Probst A.J."/>
            <person name="Thomas B.C."/>
            <person name="Singh A."/>
            <person name="Wilkins M.J."/>
            <person name="Karaoz U."/>
            <person name="Brodie E.L."/>
            <person name="Williams K.H."/>
            <person name="Hubbard S.S."/>
            <person name="Banfield J.F."/>
        </authorList>
    </citation>
    <scope>NUCLEOTIDE SEQUENCE [LARGE SCALE GENOMIC DNA]</scope>
</reference>
<comment type="caution">
    <text evidence="10">The sequence shown here is derived from an EMBL/GenBank/DDBJ whole genome shotgun (WGS) entry which is preliminary data.</text>
</comment>
<feature type="transmembrane region" description="Helical" evidence="7">
    <location>
        <begin position="251"/>
        <end position="269"/>
    </location>
</feature>
<evidence type="ECO:0000259" key="9">
    <source>
        <dbReference type="Pfam" id="PF06750"/>
    </source>
</evidence>
<name>A0A1G2L9S6_9BACT</name>
<evidence type="ECO:0000256" key="3">
    <source>
        <dbReference type="ARBA" id="ARBA00022475"/>
    </source>
</evidence>
<protein>
    <recommendedName>
        <fullName evidence="12">Peptidase A24A N-terminal domain-containing protein</fullName>
    </recommendedName>
</protein>
<feature type="domain" description="Prepilin peptidase A24 N-terminal" evidence="9">
    <location>
        <begin position="9"/>
        <end position="91"/>
    </location>
</feature>
<comment type="subcellular location">
    <subcellularLocation>
        <location evidence="1">Cell membrane</location>
        <topology evidence="1">Multi-pass membrane protein</topology>
    </subcellularLocation>
</comment>
<feature type="transmembrane region" description="Helical" evidence="7">
    <location>
        <begin position="105"/>
        <end position="127"/>
    </location>
</feature>
<gene>
    <name evidence="10" type="ORF">A3B37_01625</name>
</gene>
<dbReference type="Proteomes" id="UP000176705">
    <property type="component" value="Unassembled WGS sequence"/>
</dbReference>
<evidence type="ECO:0000259" key="8">
    <source>
        <dbReference type="Pfam" id="PF01478"/>
    </source>
</evidence>
<dbReference type="InterPro" id="IPR000045">
    <property type="entry name" value="Prepilin_IV_endopep_pep"/>
</dbReference>
<dbReference type="EMBL" id="MHQS01000017">
    <property type="protein sequence ID" value="OHA08385.1"/>
    <property type="molecule type" value="Genomic_DNA"/>
</dbReference>
<dbReference type="InterPro" id="IPR050882">
    <property type="entry name" value="Prepilin_peptidase/N-MTase"/>
</dbReference>
<evidence type="ECO:0000256" key="4">
    <source>
        <dbReference type="ARBA" id="ARBA00022692"/>
    </source>
</evidence>
<dbReference type="PANTHER" id="PTHR30487:SF0">
    <property type="entry name" value="PREPILIN LEADER PEPTIDASE_N-METHYLTRANSFERASE-RELATED"/>
    <property type="match status" value="1"/>
</dbReference>
<dbReference type="GO" id="GO:0004190">
    <property type="term" value="F:aspartic-type endopeptidase activity"/>
    <property type="evidence" value="ECO:0007669"/>
    <property type="project" value="InterPro"/>
</dbReference>
<keyword evidence="6 7" id="KW-0472">Membrane</keyword>
<dbReference type="PANTHER" id="PTHR30487">
    <property type="entry name" value="TYPE 4 PREPILIN-LIKE PROTEINS LEADER PEPTIDE-PROCESSING ENZYME"/>
    <property type="match status" value="1"/>
</dbReference>
<accession>A0A1G2L9S6</accession>
<dbReference type="GO" id="GO:0006465">
    <property type="term" value="P:signal peptide processing"/>
    <property type="evidence" value="ECO:0007669"/>
    <property type="project" value="TreeGrafter"/>
</dbReference>
<evidence type="ECO:0000256" key="5">
    <source>
        <dbReference type="ARBA" id="ARBA00022989"/>
    </source>
</evidence>
<feature type="transmembrane region" description="Helical" evidence="7">
    <location>
        <begin position="139"/>
        <end position="158"/>
    </location>
</feature>
<feature type="transmembrane region" description="Helical" evidence="7">
    <location>
        <begin position="219"/>
        <end position="239"/>
    </location>
</feature>
<organism evidence="10 11">
    <name type="scientific">Candidatus Sungbacteria bacterium RIFCSPLOWO2_01_FULL_59_16</name>
    <dbReference type="NCBI Taxonomy" id="1802280"/>
    <lineage>
        <taxon>Bacteria</taxon>
        <taxon>Candidatus Sungiibacteriota</taxon>
    </lineage>
</organism>
<evidence type="ECO:0000256" key="7">
    <source>
        <dbReference type="SAM" id="Phobius"/>
    </source>
</evidence>
<dbReference type="AlphaFoldDB" id="A0A1G2L9S6"/>
<keyword evidence="4 7" id="KW-0812">Transmembrane</keyword>
<dbReference type="STRING" id="1802280.A3B37_01625"/>
<evidence type="ECO:0000256" key="6">
    <source>
        <dbReference type="ARBA" id="ARBA00023136"/>
    </source>
</evidence>
<proteinExistence type="inferred from homology"/>
<comment type="similarity">
    <text evidence="2">Belongs to the peptidase A24 family.</text>
</comment>
<evidence type="ECO:0000256" key="2">
    <source>
        <dbReference type="ARBA" id="ARBA00005801"/>
    </source>
</evidence>
<dbReference type="Pfam" id="PF01478">
    <property type="entry name" value="Peptidase_A24"/>
    <property type="match status" value="1"/>
</dbReference>
<keyword evidence="3" id="KW-1003">Cell membrane</keyword>
<evidence type="ECO:0008006" key="12">
    <source>
        <dbReference type="Google" id="ProtNLM"/>
    </source>
</evidence>
<evidence type="ECO:0000256" key="1">
    <source>
        <dbReference type="ARBA" id="ARBA00004651"/>
    </source>
</evidence>
<dbReference type="InterPro" id="IPR010627">
    <property type="entry name" value="Prepilin_pept_A24_N"/>
</dbReference>
<dbReference type="Gene3D" id="1.20.120.1220">
    <property type="match status" value="1"/>
</dbReference>
<sequence length="279" mass="29410">MAFMAAAGVLGALAGSFFTALIPRLGTGETVLTGRSRCDSCAKTLRWFELLPVLSFAIQGGRCRFCRGPIPRSYPAIELSTAFLFAATAWALGRGLIPSPFLGEAAGAFFGSVAASLVISFFSYAFFAATAVAVSFYDLLHRLIPAVLIWPLAAIGLAEKVAGALIARDAGVFFSGAGMAGAAFLMFWSIWFFSKGRAMGRGDADVALAIGLFLRPVEALAGLVFAFWLGAAFGIMALFLRKLGWKSQMPFAPFLFAGALAALFASGYVRAITSSLYGI</sequence>
<evidence type="ECO:0000313" key="10">
    <source>
        <dbReference type="EMBL" id="OHA08385.1"/>
    </source>
</evidence>
<dbReference type="Pfam" id="PF06750">
    <property type="entry name" value="A24_N_bact"/>
    <property type="match status" value="1"/>
</dbReference>
<feature type="transmembrane region" description="Helical" evidence="7">
    <location>
        <begin position="74"/>
        <end position="93"/>
    </location>
</feature>
<feature type="domain" description="Prepilin type IV endopeptidase peptidase" evidence="8">
    <location>
        <begin position="126"/>
        <end position="235"/>
    </location>
</feature>
<dbReference type="GO" id="GO:0005886">
    <property type="term" value="C:plasma membrane"/>
    <property type="evidence" value="ECO:0007669"/>
    <property type="project" value="UniProtKB-SubCell"/>
</dbReference>
<feature type="transmembrane region" description="Helical" evidence="7">
    <location>
        <begin position="170"/>
        <end position="193"/>
    </location>
</feature>